<dbReference type="Proteomes" id="UP000297861">
    <property type="component" value="Unassembled WGS sequence"/>
</dbReference>
<dbReference type="AlphaFoldDB" id="A0A4Y8L8H8"/>
<dbReference type="GO" id="GO:0050152">
    <property type="term" value="F:omega-amidase activity"/>
    <property type="evidence" value="ECO:0007669"/>
    <property type="project" value="UniProtKB-EC"/>
</dbReference>
<dbReference type="FunFam" id="3.60.110.10:FF:000004">
    <property type="entry name" value="Carbon-nitrogen hydrolase"/>
    <property type="match status" value="1"/>
</dbReference>
<name>A0A4Y8L8H8_9BACT</name>
<evidence type="ECO:0000256" key="3">
    <source>
        <dbReference type="ARBA" id="ARBA00039118"/>
    </source>
</evidence>
<dbReference type="PANTHER" id="PTHR47799:SF1">
    <property type="entry name" value="OMEGA-AMIDASE YAFV"/>
    <property type="match status" value="1"/>
</dbReference>
<dbReference type="InterPro" id="IPR052737">
    <property type="entry name" value="Omega-amidase_YafV"/>
</dbReference>
<reference evidence="7 8" key="1">
    <citation type="submission" date="2019-03" db="EMBL/GenBank/DDBJ databases">
        <title>San Antonio Military Medical Center submission to MRSN (WRAIR), pending publication.</title>
        <authorList>
            <person name="Blyth D.M."/>
            <person name="Mccarthy S.L."/>
            <person name="Schall S.E."/>
            <person name="Stam J.A."/>
            <person name="Ong A.C."/>
            <person name="Mcgann P.T."/>
        </authorList>
    </citation>
    <scope>NUCLEOTIDE SEQUENCE [LARGE SCALE GENOMIC DNA]</scope>
    <source>
        <strain evidence="7 8">MRSN571793</strain>
    </source>
</reference>
<dbReference type="STRING" id="1121485.GCA_000426485_02117"/>
<dbReference type="NCBIfam" id="NF007757">
    <property type="entry name" value="PRK10438.1"/>
    <property type="match status" value="1"/>
</dbReference>
<evidence type="ECO:0000256" key="4">
    <source>
        <dbReference type="ARBA" id="ARBA00052904"/>
    </source>
</evidence>
<dbReference type="PROSITE" id="PS50263">
    <property type="entry name" value="CN_HYDROLASE"/>
    <property type="match status" value="1"/>
</dbReference>
<evidence type="ECO:0000256" key="5">
    <source>
        <dbReference type="ARBA" id="ARBA00072139"/>
    </source>
</evidence>
<evidence type="ECO:0000259" key="6">
    <source>
        <dbReference type="PROSITE" id="PS50263"/>
    </source>
</evidence>
<dbReference type="Pfam" id="PF00795">
    <property type="entry name" value="CN_hydrolase"/>
    <property type="match status" value="1"/>
</dbReference>
<proteinExistence type="inferred from homology"/>
<dbReference type="Gene3D" id="3.60.110.10">
    <property type="entry name" value="Carbon-nitrogen hydrolase"/>
    <property type="match status" value="1"/>
</dbReference>
<keyword evidence="2 7" id="KW-0378">Hydrolase</keyword>
<comment type="catalytic activity">
    <reaction evidence="4">
        <text>a monoamide of a dicarboxylate + H2O = a dicarboxylate + NH4(+)</text>
        <dbReference type="Rhea" id="RHEA:11716"/>
        <dbReference type="ChEBI" id="CHEBI:15377"/>
        <dbReference type="ChEBI" id="CHEBI:28938"/>
        <dbReference type="ChEBI" id="CHEBI:28965"/>
        <dbReference type="ChEBI" id="CHEBI:77450"/>
        <dbReference type="EC" id="3.5.1.3"/>
    </reaction>
</comment>
<comment type="similarity">
    <text evidence="1">Belongs to the carbon-nitrogen hydrolase superfamily. NIT1/NIT2 family.</text>
</comment>
<protein>
    <recommendedName>
        <fullName evidence="5">Omega-amidase YafV</fullName>
        <ecNumber evidence="3">3.5.1.3</ecNumber>
    </recommendedName>
</protein>
<dbReference type="OrthoDB" id="9811121at2"/>
<gene>
    <name evidence="7" type="ORF">E2605_08225</name>
</gene>
<evidence type="ECO:0000313" key="8">
    <source>
        <dbReference type="Proteomes" id="UP000297861"/>
    </source>
</evidence>
<comment type="caution">
    <text evidence="7">The sequence shown here is derived from an EMBL/GenBank/DDBJ whole genome shotgun (WGS) entry which is preliminary data.</text>
</comment>
<evidence type="ECO:0000256" key="2">
    <source>
        <dbReference type="ARBA" id="ARBA00022801"/>
    </source>
</evidence>
<dbReference type="RefSeq" id="WP_051290663.1">
    <property type="nucleotide sequence ID" value="NZ_JAWZLG010000022.1"/>
</dbReference>
<sequence>MFTESIKRSETLLRVSLVQMDIVWEDKDVNLRKVQGILSELSGKTDLVVLPEMFSTGFSMNSHSLSEPVDGTTVTSMKDWAKQYDLAICGSYIASENGQFFNRGFFIAPEKSCFYDKRHLFRMGDEAKSFSAGNSHCIVEHKGFNICLLICYDLRFPVWARNIGNKYDLLIYVANWPQSRIRVWNTLLEARALENQSYVCGVNRVGIDGMKLVYDGQSSMIDFKGIKLSTLTDSIEKIETVEISKKALNLFRNKFPVWKDADDFTLN</sequence>
<dbReference type="EMBL" id="SOML01000004">
    <property type="protein sequence ID" value="TFD96796.1"/>
    <property type="molecule type" value="Genomic_DNA"/>
</dbReference>
<evidence type="ECO:0000256" key="1">
    <source>
        <dbReference type="ARBA" id="ARBA00010613"/>
    </source>
</evidence>
<dbReference type="SUPFAM" id="SSF56317">
    <property type="entry name" value="Carbon-nitrogen hydrolase"/>
    <property type="match status" value="1"/>
</dbReference>
<organism evidence="7 8">
    <name type="scientific">Dysgonomonas capnocytophagoides</name>
    <dbReference type="NCBI Taxonomy" id="45254"/>
    <lineage>
        <taxon>Bacteria</taxon>
        <taxon>Pseudomonadati</taxon>
        <taxon>Bacteroidota</taxon>
        <taxon>Bacteroidia</taxon>
        <taxon>Bacteroidales</taxon>
        <taxon>Dysgonomonadaceae</taxon>
        <taxon>Dysgonomonas</taxon>
    </lineage>
</organism>
<dbReference type="CDD" id="cd07575">
    <property type="entry name" value="Xc-1258_like"/>
    <property type="match status" value="1"/>
</dbReference>
<dbReference type="InterPro" id="IPR036526">
    <property type="entry name" value="C-N_Hydrolase_sf"/>
</dbReference>
<dbReference type="EC" id="3.5.1.3" evidence="3"/>
<keyword evidence="8" id="KW-1185">Reference proteome</keyword>
<feature type="domain" description="CN hydrolase" evidence="6">
    <location>
        <begin position="13"/>
        <end position="245"/>
    </location>
</feature>
<dbReference type="PANTHER" id="PTHR47799">
    <property type="entry name" value="OMEGA-AMIDASE YAFV"/>
    <property type="match status" value="1"/>
</dbReference>
<dbReference type="InterPro" id="IPR003010">
    <property type="entry name" value="C-N_Hydrolase"/>
</dbReference>
<accession>A0A4Y8L8H8</accession>
<evidence type="ECO:0000313" key="7">
    <source>
        <dbReference type="EMBL" id="TFD96796.1"/>
    </source>
</evidence>
<dbReference type="GO" id="GO:0106008">
    <property type="term" value="F:2-oxoglutaramate amidase activity"/>
    <property type="evidence" value="ECO:0007669"/>
    <property type="project" value="TreeGrafter"/>
</dbReference>